<organism evidence="8 9">
    <name type="scientific">Siculibacillus lacustris</name>
    <dbReference type="NCBI Taxonomy" id="1549641"/>
    <lineage>
        <taxon>Bacteria</taxon>
        <taxon>Pseudomonadati</taxon>
        <taxon>Pseudomonadota</taxon>
        <taxon>Alphaproteobacteria</taxon>
        <taxon>Hyphomicrobiales</taxon>
        <taxon>Ancalomicrobiaceae</taxon>
        <taxon>Siculibacillus</taxon>
    </lineage>
</organism>
<name>A0A4Q9VLJ0_9HYPH</name>
<sequence>MRFLTSLVLACTALLSLAAAATAESIRIGTTPTTFDAPLLLAKQKGFVEEELRKAGRASTTIEWVSFQAGPPMNEALAAGQIDIVAYGDTPALIGRSAGLQTRAVGIASSGWNSVSLLVRSDSPIHSVAELKGKKVATQKGTTIHQFLITALAEAGIGAQDFDFVNLPMGDLGNVLVKGDVDASAVGEPILTALEQRGGVRLLRDGKGAKNSIVPFVVREAYASGHRAEIGAVLRADRRAAAFLAENRDQAIGILKAEINQPVAVIAGSVAKFDYDPALRPEYLPELKKTEAFLRSQGLTRAAVDVEAFLDDGFASELTTR</sequence>
<dbReference type="FunFam" id="3.40.190.10:FF:000050">
    <property type="entry name" value="Sulfonate ABC transporter substrate-binding protein"/>
    <property type="match status" value="1"/>
</dbReference>
<evidence type="ECO:0000313" key="9">
    <source>
        <dbReference type="Proteomes" id="UP000292781"/>
    </source>
</evidence>
<comment type="similarity">
    <text evidence="1">Belongs to the bacterial solute-binding protein SsuA/TauA family.</text>
</comment>
<evidence type="ECO:0000256" key="3">
    <source>
        <dbReference type="ARBA" id="ARBA00022729"/>
    </source>
</evidence>
<dbReference type="Gene3D" id="3.40.190.10">
    <property type="entry name" value="Periplasmic binding protein-like II"/>
    <property type="match status" value="2"/>
</dbReference>
<dbReference type="SMART" id="SM00062">
    <property type="entry name" value="PBPb"/>
    <property type="match status" value="1"/>
</dbReference>
<dbReference type="NCBIfam" id="TIGR01728">
    <property type="entry name" value="SsuA_fam"/>
    <property type="match status" value="1"/>
</dbReference>
<evidence type="ECO:0000259" key="7">
    <source>
        <dbReference type="SMART" id="SM00062"/>
    </source>
</evidence>
<dbReference type="SUPFAM" id="SSF53850">
    <property type="entry name" value="Periplasmic binding protein-like II"/>
    <property type="match status" value="1"/>
</dbReference>
<feature type="domain" description="Solute-binding protein family 3/N-terminal" evidence="7">
    <location>
        <begin position="25"/>
        <end position="247"/>
    </location>
</feature>
<evidence type="ECO:0000256" key="1">
    <source>
        <dbReference type="ARBA" id="ARBA00010742"/>
    </source>
</evidence>
<dbReference type="GO" id="GO:0042626">
    <property type="term" value="F:ATPase-coupled transmembrane transporter activity"/>
    <property type="evidence" value="ECO:0007669"/>
    <property type="project" value="InterPro"/>
</dbReference>
<feature type="signal peptide" evidence="6">
    <location>
        <begin position="1"/>
        <end position="23"/>
    </location>
</feature>
<keyword evidence="3 6" id="KW-0732">Signal</keyword>
<dbReference type="GO" id="GO:0016020">
    <property type="term" value="C:membrane"/>
    <property type="evidence" value="ECO:0007669"/>
    <property type="project" value="InterPro"/>
</dbReference>
<reference evidence="8 9" key="1">
    <citation type="submission" date="2019-02" db="EMBL/GenBank/DDBJ databases">
        <title>Siculibacillus lacustris gen. nov., sp. nov., a new rosette-forming bacterium isolated from a freshwater crater lake (Lake St. Ana, Romania).</title>
        <authorList>
            <person name="Felfoldi T."/>
            <person name="Marton Z."/>
            <person name="Szabo A."/>
            <person name="Mentes A."/>
            <person name="Boka K."/>
            <person name="Marialigeti K."/>
            <person name="Mathe I."/>
            <person name="Koncz M."/>
            <person name="Schumann P."/>
            <person name="Toth E."/>
        </authorList>
    </citation>
    <scope>NUCLEOTIDE SEQUENCE [LARGE SCALE GENOMIC DNA]</scope>
    <source>
        <strain evidence="8 9">SA-279</strain>
    </source>
</reference>
<dbReference type="EMBL" id="SJFN01000021">
    <property type="protein sequence ID" value="TBW36261.1"/>
    <property type="molecule type" value="Genomic_DNA"/>
</dbReference>
<dbReference type="PANTHER" id="PTHR30024">
    <property type="entry name" value="ALIPHATIC SULFONATES-BINDING PROTEIN-RELATED"/>
    <property type="match status" value="1"/>
</dbReference>
<dbReference type="RefSeq" id="WP_131310257.1">
    <property type="nucleotide sequence ID" value="NZ_SJFN01000021.1"/>
</dbReference>
<evidence type="ECO:0000256" key="2">
    <source>
        <dbReference type="ARBA" id="ARBA00022448"/>
    </source>
</evidence>
<dbReference type="AlphaFoldDB" id="A0A4Q9VLJ0"/>
<comment type="function">
    <text evidence="4">Part of a binding-protein-dependent transport system for aliphatic sulfonates. Putative binding protein.</text>
</comment>
<dbReference type="InterPro" id="IPR010067">
    <property type="entry name" value="ABC_SsuA_sub-bd"/>
</dbReference>
<evidence type="ECO:0000256" key="6">
    <source>
        <dbReference type="SAM" id="SignalP"/>
    </source>
</evidence>
<evidence type="ECO:0000256" key="4">
    <source>
        <dbReference type="ARBA" id="ARBA00055538"/>
    </source>
</evidence>
<feature type="chain" id="PRO_5020853386" description="Putative aliphatic sulfonates-binding protein" evidence="6">
    <location>
        <begin position="24"/>
        <end position="321"/>
    </location>
</feature>
<dbReference type="Proteomes" id="UP000292781">
    <property type="component" value="Unassembled WGS sequence"/>
</dbReference>
<evidence type="ECO:0000256" key="5">
    <source>
        <dbReference type="ARBA" id="ARBA00070228"/>
    </source>
</evidence>
<dbReference type="InterPro" id="IPR001638">
    <property type="entry name" value="Solute-binding_3/MltF_N"/>
</dbReference>
<evidence type="ECO:0000313" key="8">
    <source>
        <dbReference type="EMBL" id="TBW36261.1"/>
    </source>
</evidence>
<keyword evidence="2" id="KW-0813">Transport</keyword>
<gene>
    <name evidence="8" type="ORF">EYW49_14235</name>
</gene>
<keyword evidence="9" id="KW-1185">Reference proteome</keyword>
<accession>A0A4Q9VLJ0</accession>
<comment type="caution">
    <text evidence="8">The sequence shown here is derived from an EMBL/GenBank/DDBJ whole genome shotgun (WGS) entry which is preliminary data.</text>
</comment>
<protein>
    <recommendedName>
        <fullName evidence="5">Putative aliphatic sulfonates-binding protein</fullName>
    </recommendedName>
</protein>
<dbReference type="OrthoDB" id="7374754at2"/>
<dbReference type="PANTHER" id="PTHR30024:SF42">
    <property type="entry name" value="ALIPHATIC SULFONATES-BINDING PROTEIN-RELATED"/>
    <property type="match status" value="1"/>
</dbReference>
<dbReference type="Pfam" id="PF13379">
    <property type="entry name" value="NMT1_2"/>
    <property type="match status" value="1"/>
</dbReference>
<proteinExistence type="inferred from homology"/>